<name>A0A8J5NUF2_FUSOX</name>
<dbReference type="InterPro" id="IPR052733">
    <property type="entry name" value="Chloroplast_QOR"/>
</dbReference>
<gene>
    <name evidence="1" type="ORF">Forpe1208_v009391</name>
</gene>
<dbReference type="AlphaFoldDB" id="A0A8J5NUF2"/>
<dbReference type="EMBL" id="JAELUQ010000006">
    <property type="protein sequence ID" value="KAG7412015.1"/>
    <property type="molecule type" value="Genomic_DNA"/>
</dbReference>
<comment type="caution">
    <text evidence="1">The sequence shown here is derived from an EMBL/GenBank/DDBJ whole genome shotgun (WGS) entry which is preliminary data.</text>
</comment>
<accession>A0A8J5NUF2</accession>
<evidence type="ECO:0000313" key="1">
    <source>
        <dbReference type="EMBL" id="KAG7412015.1"/>
    </source>
</evidence>
<dbReference type="PANTHER" id="PTHR44013:SF5">
    <property type="entry name" value="OXIDOREDUCTASE, PUTATIVE (AFU_ORTHOLOGUE AFUA_5G01290)-RELATED"/>
    <property type="match status" value="1"/>
</dbReference>
<dbReference type="Pfam" id="PF13602">
    <property type="entry name" value="ADH_zinc_N_2"/>
    <property type="match status" value="1"/>
</dbReference>
<reference evidence="1" key="1">
    <citation type="submission" date="2021-04" db="EMBL/GenBank/DDBJ databases">
        <title>First draft genome resource for Brassicaceae pathogens Fusarium oxysporum f. sp. raphani and Fusarium oxysporum f. sp. rapae.</title>
        <authorList>
            <person name="Asai S."/>
        </authorList>
    </citation>
    <scope>NUCLEOTIDE SEQUENCE</scope>
    <source>
        <strain evidence="1">Tf1208</strain>
    </source>
</reference>
<sequence>MKNSRVRLLINGAAGGVGSWTVQIARLAGIESIAAIVGTQSIDFIQQLGETEVIDYKKQTIGEWVAEYPEFRQYDLVLDYIGKPDVAQTWYAVREGGTLIAISFAPEDIRPNDVKKQANAFLFIIDLVGKDLNIITKLLESGKLKPNIDSVISLDVFEEAWDKAESGRAKGKVVVKIIDEE</sequence>
<dbReference type="Proteomes" id="UP000694050">
    <property type="component" value="Unassembled WGS sequence"/>
</dbReference>
<dbReference type="PANTHER" id="PTHR44013">
    <property type="entry name" value="ZINC-TYPE ALCOHOL DEHYDROGENASE-LIKE PROTEIN C16A3.02C"/>
    <property type="match status" value="1"/>
</dbReference>
<organism evidence="1 2">
    <name type="scientific">Fusarium oxysporum f. sp. rapae</name>
    <dbReference type="NCBI Taxonomy" id="485398"/>
    <lineage>
        <taxon>Eukaryota</taxon>
        <taxon>Fungi</taxon>
        <taxon>Dikarya</taxon>
        <taxon>Ascomycota</taxon>
        <taxon>Pezizomycotina</taxon>
        <taxon>Sordariomycetes</taxon>
        <taxon>Hypocreomycetidae</taxon>
        <taxon>Hypocreales</taxon>
        <taxon>Nectriaceae</taxon>
        <taxon>Fusarium</taxon>
        <taxon>Fusarium oxysporum species complex</taxon>
    </lineage>
</organism>
<evidence type="ECO:0000313" key="2">
    <source>
        <dbReference type="Proteomes" id="UP000694050"/>
    </source>
</evidence>
<proteinExistence type="predicted"/>
<protein>
    <submittedName>
        <fullName evidence="1">Putative zinc-binding oxidoreductase</fullName>
    </submittedName>
</protein>